<evidence type="ECO:0000256" key="8">
    <source>
        <dbReference type="SAM" id="Phobius"/>
    </source>
</evidence>
<sequence>MSYPSGILRLVMALCVIVLPPGAFAQETGASFFPSESTRGIEAILDQLTERAEEDFQPLEDILEPANTNSPRDTIISFLKRTQRYYDLLRQDAYTAEDDAELQHLYDEMQWFFDLRNVAPSLRQDVAVNSAVYLREIIDRIGLPPVSEIPDRTQMIAAINEGYPPAWKIGNTPLVITRIDDGPNQGKYLFSEETLETVEDLFWQLKSFPYRSTSAEGFYEASFLTPRPTLQAWSDSLPAWMHHGILGQTLWQWIAMALLFALAFLSIWLLSSVLKRLTRNVTPLARDSALLLVPLFAVFISYVLYDLIGDKIFVTGLVFQTAVYILYGIALVAGVVFIYSLGTVLIELVASTERAKRSPSGFHLATLGIRVASIIAIMAFLLQGMHLLGFSLATILAGAGVTGLAVALAAQNTLRNVFGSLMLLLDKPFEVGQRVKLRGYEGVVEDIGMRSTRLRLSSGHVVSIPNENVAGMDIENVDMRPFIQRTINLPLPFDASAEKIERAVTILQEIVAVPDTSRAKTDDRRPQRMESHGDQEAEERHANEAINHPDRPPRVVFNEINSDKLNIAVMYWYSPPDHWAYLEHCQMINQEIIRRFREEGL</sequence>
<dbReference type="Pfam" id="PF00924">
    <property type="entry name" value="MS_channel_2nd"/>
    <property type="match status" value="1"/>
</dbReference>
<evidence type="ECO:0000256" key="5">
    <source>
        <dbReference type="ARBA" id="ARBA00022989"/>
    </source>
</evidence>
<feature type="signal peptide" evidence="9">
    <location>
        <begin position="1"/>
        <end position="25"/>
    </location>
</feature>
<organism evidence="11 12">
    <name type="scientific">Nitratireductor thuwali</name>
    <dbReference type="NCBI Taxonomy" id="2267699"/>
    <lineage>
        <taxon>Bacteria</taxon>
        <taxon>Pseudomonadati</taxon>
        <taxon>Pseudomonadota</taxon>
        <taxon>Alphaproteobacteria</taxon>
        <taxon>Hyphomicrobiales</taxon>
        <taxon>Phyllobacteriaceae</taxon>
        <taxon>Nitratireductor</taxon>
    </lineage>
</organism>
<feature type="transmembrane region" description="Helical" evidence="8">
    <location>
        <begin position="289"/>
        <end position="305"/>
    </location>
</feature>
<keyword evidence="3" id="KW-1003">Cell membrane</keyword>
<evidence type="ECO:0000313" key="12">
    <source>
        <dbReference type="Proteomes" id="UP001342418"/>
    </source>
</evidence>
<comment type="subcellular location">
    <subcellularLocation>
        <location evidence="1">Cell membrane</location>
        <topology evidence="1">Multi-pass membrane protein</topology>
    </subcellularLocation>
</comment>
<dbReference type="RefSeq" id="WP_338530483.1">
    <property type="nucleotide sequence ID" value="NZ_CP030941.1"/>
</dbReference>
<keyword evidence="4 8" id="KW-0812">Transmembrane</keyword>
<feature type="transmembrane region" description="Helical" evidence="8">
    <location>
        <begin position="250"/>
        <end position="269"/>
    </location>
</feature>
<keyword evidence="6 8" id="KW-0472">Membrane</keyword>
<comment type="similarity">
    <text evidence="2">Belongs to the MscS (TC 1.A.23) family.</text>
</comment>
<keyword evidence="12" id="KW-1185">Reference proteome</keyword>
<accession>A0ABY5MK98</accession>
<protein>
    <submittedName>
        <fullName evidence="11">MscS family protein YkuT</fullName>
    </submittedName>
</protein>
<feature type="region of interest" description="Disordered" evidence="7">
    <location>
        <begin position="517"/>
        <end position="554"/>
    </location>
</feature>
<dbReference type="Proteomes" id="UP001342418">
    <property type="component" value="Chromosome"/>
</dbReference>
<evidence type="ECO:0000256" key="2">
    <source>
        <dbReference type="ARBA" id="ARBA00008017"/>
    </source>
</evidence>
<evidence type="ECO:0000256" key="4">
    <source>
        <dbReference type="ARBA" id="ARBA00022692"/>
    </source>
</evidence>
<dbReference type="InterPro" id="IPR011066">
    <property type="entry name" value="MscS_channel_C_sf"/>
</dbReference>
<dbReference type="SUPFAM" id="SSF82861">
    <property type="entry name" value="Mechanosensitive channel protein MscS (YggB), transmembrane region"/>
    <property type="match status" value="1"/>
</dbReference>
<feature type="compositionally biased region" description="Basic and acidic residues" evidence="7">
    <location>
        <begin position="517"/>
        <end position="553"/>
    </location>
</feature>
<evidence type="ECO:0000256" key="3">
    <source>
        <dbReference type="ARBA" id="ARBA00022475"/>
    </source>
</evidence>
<keyword evidence="5 8" id="KW-1133">Transmembrane helix</keyword>
<dbReference type="InterPro" id="IPR006685">
    <property type="entry name" value="MscS_channel_2nd"/>
</dbReference>
<feature type="transmembrane region" description="Helical" evidence="8">
    <location>
        <begin position="325"/>
        <end position="350"/>
    </location>
</feature>
<dbReference type="PANTHER" id="PTHR30566">
    <property type="entry name" value="YNAI-RELATED MECHANOSENSITIVE ION CHANNEL"/>
    <property type="match status" value="1"/>
</dbReference>
<dbReference type="SUPFAM" id="SSF82689">
    <property type="entry name" value="Mechanosensitive channel protein MscS (YggB), C-terminal domain"/>
    <property type="match status" value="1"/>
</dbReference>
<dbReference type="InterPro" id="IPR023408">
    <property type="entry name" value="MscS_beta-dom_sf"/>
</dbReference>
<evidence type="ECO:0000256" key="6">
    <source>
        <dbReference type="ARBA" id="ARBA00023136"/>
    </source>
</evidence>
<reference evidence="11 12" key="1">
    <citation type="submission" date="2018-07" db="EMBL/GenBank/DDBJ databases">
        <title>Genome sequence of Nitratireductor thuwali#1536.</title>
        <authorList>
            <person name="Michoud G."/>
            <person name="Merlino G."/>
            <person name="Sefrji F.O."/>
            <person name="Daffonchio D."/>
        </authorList>
    </citation>
    <scope>NUCLEOTIDE SEQUENCE [LARGE SCALE GENOMIC DNA]</scope>
    <source>
        <strain evidence="12">Nit1536</strain>
    </source>
</reference>
<feature type="domain" description="Mechanosensitive ion channel MscS" evidence="10">
    <location>
        <begin position="412"/>
        <end position="477"/>
    </location>
</feature>
<dbReference type="InterPro" id="IPR010920">
    <property type="entry name" value="LSM_dom_sf"/>
</dbReference>
<dbReference type="Gene3D" id="1.10.287.1260">
    <property type="match status" value="1"/>
</dbReference>
<dbReference type="PANTHER" id="PTHR30566:SF5">
    <property type="entry name" value="MECHANOSENSITIVE ION CHANNEL PROTEIN 1, MITOCHONDRIAL-RELATED"/>
    <property type="match status" value="1"/>
</dbReference>
<feature type="transmembrane region" description="Helical" evidence="8">
    <location>
        <begin position="388"/>
        <end position="410"/>
    </location>
</feature>
<keyword evidence="9" id="KW-0732">Signal</keyword>
<dbReference type="Gene3D" id="3.30.70.100">
    <property type="match status" value="1"/>
</dbReference>
<evidence type="ECO:0000259" key="10">
    <source>
        <dbReference type="Pfam" id="PF00924"/>
    </source>
</evidence>
<dbReference type="EMBL" id="CP030941">
    <property type="protein sequence ID" value="UUP18232.1"/>
    <property type="molecule type" value="Genomic_DNA"/>
</dbReference>
<evidence type="ECO:0000256" key="9">
    <source>
        <dbReference type="SAM" id="SignalP"/>
    </source>
</evidence>
<evidence type="ECO:0000256" key="1">
    <source>
        <dbReference type="ARBA" id="ARBA00004651"/>
    </source>
</evidence>
<dbReference type="InterPro" id="IPR011014">
    <property type="entry name" value="MscS_channel_TM-2"/>
</dbReference>
<feature type="chain" id="PRO_5046093539" evidence="9">
    <location>
        <begin position="26"/>
        <end position="601"/>
    </location>
</feature>
<gene>
    <name evidence="11" type="primary">ykuT</name>
    <name evidence="11" type="ORF">NTH_02712</name>
</gene>
<dbReference type="SUPFAM" id="SSF50182">
    <property type="entry name" value="Sm-like ribonucleoproteins"/>
    <property type="match status" value="1"/>
</dbReference>
<proteinExistence type="inferred from homology"/>
<feature type="transmembrane region" description="Helical" evidence="8">
    <location>
        <begin position="362"/>
        <end position="382"/>
    </location>
</feature>
<evidence type="ECO:0000256" key="7">
    <source>
        <dbReference type="SAM" id="MobiDB-lite"/>
    </source>
</evidence>
<evidence type="ECO:0000313" key="11">
    <source>
        <dbReference type="EMBL" id="UUP18232.1"/>
    </source>
</evidence>
<name>A0ABY5MK98_9HYPH</name>
<dbReference type="Gene3D" id="2.30.30.60">
    <property type="match status" value="1"/>
</dbReference>